<proteinExistence type="predicted"/>
<dbReference type="AlphaFoldDB" id="A0AAN7S3C8"/>
<feature type="compositionally biased region" description="Basic and acidic residues" evidence="1">
    <location>
        <begin position="676"/>
        <end position="695"/>
    </location>
</feature>
<feature type="region of interest" description="Disordered" evidence="1">
    <location>
        <begin position="671"/>
        <end position="700"/>
    </location>
</feature>
<name>A0AAN7S3C8_MYCAM</name>
<evidence type="ECO:0000256" key="1">
    <source>
        <dbReference type="SAM" id="MobiDB-lite"/>
    </source>
</evidence>
<keyword evidence="3" id="KW-1185">Reference proteome</keyword>
<protein>
    <submittedName>
        <fullName evidence="2">Uncharacterized protein</fullName>
    </submittedName>
</protein>
<organism evidence="2 3">
    <name type="scientific">Mycteria americana</name>
    <name type="common">Wood stork</name>
    <dbReference type="NCBI Taxonomy" id="33587"/>
    <lineage>
        <taxon>Eukaryota</taxon>
        <taxon>Metazoa</taxon>
        <taxon>Chordata</taxon>
        <taxon>Craniata</taxon>
        <taxon>Vertebrata</taxon>
        <taxon>Euteleostomi</taxon>
        <taxon>Archelosauria</taxon>
        <taxon>Archosauria</taxon>
        <taxon>Dinosauria</taxon>
        <taxon>Saurischia</taxon>
        <taxon>Theropoda</taxon>
        <taxon>Coelurosauria</taxon>
        <taxon>Aves</taxon>
        <taxon>Neognathae</taxon>
        <taxon>Neoaves</taxon>
        <taxon>Aequornithes</taxon>
        <taxon>Ciconiiformes</taxon>
        <taxon>Ciconiidae</taxon>
        <taxon>Mycteria</taxon>
    </lineage>
</organism>
<sequence length="715" mass="79828">MLAAPNKVVAERVGMAQLRKNRDTTDIIHAGMKRYVGRRFTEVLIDLVMIYSGTTQQTEEQQDNPIMGQVAIKPDLLCEEGPVLEVCEEYGGADSALQDSEPSNLTLFKHFKAHVIQVYSLKPGRISDKGKYTIKGCKLEGQTPEKEMFFLAQSSSSREVTHGKTNETEIRTIFTDILYPETSEAIRKINFIAQKSKVILEGMLNFVMYSNNVSVLQRQTAWGMENTTICLTLKKSSLVYLNLGLQQGDTIVAKGKPKESVMLASAEHSWHRALDEEPALKRQSSSSAASAYSEKHLKEIHLVANFFLSVEEPSIEKVLLYSWTTVPLRCPSLDMLQHLNIPLVVGGPTLNTVFEVRPHQCRVQGHDHFPTPAGHAIFATSQDAIGFVGHLGTLLAHIQAAVNQHPQVLLCQAAFQPLFPRPVALHGVVMAQVQDLALGLVEPHTIDLSPSIQPVQIPLQSLPTLQQINTPTQLGVVCKLTEGALDPFVQIMDKDIKQNWPQHRALGNTACDRPPTGYRGSPKLDTVLQIQSHKHQIEVNSHFNLLATAMLRQRGQVRQIILKFIPETSSVHCPGFAKVTGEYNPINWAPQFKKDVKVLECVQRRAPKLVERLEGMFSEEWLRTQGLSCLERRRLRGNLTAVYSFLRRGRGEGGADLSSLVPSARACGNFGSKLHPSGESKNVKNEDQDRPHTKEEEEEEVCGTVGYFRKYDMYQ</sequence>
<accession>A0AAN7S3C8</accession>
<dbReference type="Proteomes" id="UP001333110">
    <property type="component" value="Unassembled WGS sequence"/>
</dbReference>
<dbReference type="EMBL" id="JAUNZN010000002">
    <property type="protein sequence ID" value="KAK4826910.1"/>
    <property type="molecule type" value="Genomic_DNA"/>
</dbReference>
<reference evidence="2 3" key="1">
    <citation type="journal article" date="2023" name="J. Hered.">
        <title>Chromosome-level genome of the wood stork (Mycteria americana) provides insight into avian chromosome evolution.</title>
        <authorList>
            <person name="Flamio R. Jr."/>
            <person name="Ramstad K.M."/>
        </authorList>
    </citation>
    <scope>NUCLEOTIDE SEQUENCE [LARGE SCALE GENOMIC DNA]</scope>
    <source>
        <strain evidence="2">JAX WOST 10</strain>
    </source>
</reference>
<evidence type="ECO:0000313" key="2">
    <source>
        <dbReference type="EMBL" id="KAK4826910.1"/>
    </source>
</evidence>
<evidence type="ECO:0000313" key="3">
    <source>
        <dbReference type="Proteomes" id="UP001333110"/>
    </source>
</evidence>
<gene>
    <name evidence="2" type="ORF">QYF61_012502</name>
</gene>
<comment type="caution">
    <text evidence="2">The sequence shown here is derived from an EMBL/GenBank/DDBJ whole genome shotgun (WGS) entry which is preliminary data.</text>
</comment>